<keyword evidence="1" id="KW-0732">Signal</keyword>
<evidence type="ECO:0000256" key="1">
    <source>
        <dbReference type="SAM" id="SignalP"/>
    </source>
</evidence>
<protein>
    <recommendedName>
        <fullName evidence="4">DUF3617 family protein</fullName>
    </recommendedName>
</protein>
<evidence type="ECO:0000313" key="3">
    <source>
        <dbReference type="Proteomes" id="UP001500238"/>
    </source>
</evidence>
<keyword evidence="3" id="KW-1185">Reference proteome</keyword>
<feature type="signal peptide" evidence="1">
    <location>
        <begin position="1"/>
        <end position="24"/>
    </location>
</feature>
<comment type="caution">
    <text evidence="2">The sequence shown here is derived from an EMBL/GenBank/DDBJ whole genome shotgun (WGS) entry which is preliminary data.</text>
</comment>
<evidence type="ECO:0000313" key="2">
    <source>
        <dbReference type="EMBL" id="GAA0676148.1"/>
    </source>
</evidence>
<name>A0ABN1HZT2_9SPHN</name>
<organism evidence="2 3">
    <name type="scientific">Sphingomonas insulae</name>
    <dbReference type="NCBI Taxonomy" id="424800"/>
    <lineage>
        <taxon>Bacteria</taxon>
        <taxon>Pseudomonadati</taxon>
        <taxon>Pseudomonadota</taxon>
        <taxon>Alphaproteobacteria</taxon>
        <taxon>Sphingomonadales</taxon>
        <taxon>Sphingomonadaceae</taxon>
        <taxon>Sphingomonas</taxon>
    </lineage>
</organism>
<dbReference type="Proteomes" id="UP001500238">
    <property type="component" value="Unassembled WGS sequence"/>
</dbReference>
<gene>
    <name evidence="2" type="ORF">GCM10009102_30670</name>
</gene>
<sequence length="245" mass="26751">MRAAHLSILSAAIVAICVAASSPAQDGSGDDIVVTGRKMRKVRLSYSWTDRSLEHCLVETSSGDANIDRIMCRILGTCVKQGHAKIDKAKRCMNRRVDTLIEEARRVGNDRIAPVSDDLADEMAASPPQAVTIAPVTAGEGDEIVVEGQRNPIRGALWQIERTNVFRSGGAGEMPESSAYHFNLCLPDTSVRQMLDRAANERLQRPGMKNCGPMDLAMDSEFAILRLTCSGGIRRQRPDVPWHPA</sequence>
<evidence type="ECO:0008006" key="4">
    <source>
        <dbReference type="Google" id="ProtNLM"/>
    </source>
</evidence>
<dbReference type="EMBL" id="BAAAES010000012">
    <property type="protein sequence ID" value="GAA0676148.1"/>
    <property type="molecule type" value="Genomic_DNA"/>
</dbReference>
<reference evidence="2 3" key="1">
    <citation type="journal article" date="2019" name="Int. J. Syst. Evol. Microbiol.">
        <title>The Global Catalogue of Microorganisms (GCM) 10K type strain sequencing project: providing services to taxonomists for standard genome sequencing and annotation.</title>
        <authorList>
            <consortium name="The Broad Institute Genomics Platform"/>
            <consortium name="The Broad Institute Genome Sequencing Center for Infectious Disease"/>
            <person name="Wu L."/>
            <person name="Ma J."/>
        </authorList>
    </citation>
    <scope>NUCLEOTIDE SEQUENCE [LARGE SCALE GENOMIC DNA]</scope>
    <source>
        <strain evidence="2 3">JCM 14603</strain>
    </source>
</reference>
<feature type="chain" id="PRO_5045311918" description="DUF3617 family protein" evidence="1">
    <location>
        <begin position="25"/>
        <end position="245"/>
    </location>
</feature>
<proteinExistence type="predicted"/>
<accession>A0ABN1HZT2</accession>
<dbReference type="RefSeq" id="WP_343798666.1">
    <property type="nucleotide sequence ID" value="NZ_BAAAES010000012.1"/>
</dbReference>